<dbReference type="PANTHER" id="PTHR42693:SF53">
    <property type="entry name" value="ENDO-4-O-SULFATASE"/>
    <property type="match status" value="1"/>
</dbReference>
<dbReference type="EMBL" id="AFAR01000103">
    <property type="protein sequence ID" value="EGF28229.1"/>
    <property type="molecule type" value="Genomic_DNA"/>
</dbReference>
<gene>
    <name evidence="6" type="ORF">RBWH47_04842</name>
</gene>
<dbReference type="InterPro" id="IPR000917">
    <property type="entry name" value="Sulfatase_N"/>
</dbReference>
<dbReference type="Proteomes" id="UP000006222">
    <property type="component" value="Unassembled WGS sequence"/>
</dbReference>
<protein>
    <submittedName>
        <fullName evidence="6">Arylsulfatase A</fullName>
    </submittedName>
</protein>
<comment type="caution">
    <text evidence="6">The sequence shown here is derived from an EMBL/GenBank/DDBJ whole genome shotgun (WGS) entry which is preliminary data.</text>
</comment>
<dbReference type="PROSITE" id="PS00149">
    <property type="entry name" value="SULFATASE_2"/>
    <property type="match status" value="1"/>
</dbReference>
<evidence type="ECO:0000256" key="3">
    <source>
        <dbReference type="ARBA" id="ARBA00022801"/>
    </source>
</evidence>
<dbReference type="InterPro" id="IPR050738">
    <property type="entry name" value="Sulfatase"/>
</dbReference>
<dbReference type="InterPro" id="IPR024607">
    <property type="entry name" value="Sulfatase_CS"/>
</dbReference>
<dbReference type="Pfam" id="PF00884">
    <property type="entry name" value="Sulfatase"/>
    <property type="match status" value="1"/>
</dbReference>
<keyword evidence="3" id="KW-0378">Hydrolase</keyword>
<name>F2AQ31_RHOBT</name>
<dbReference type="CDD" id="cd16146">
    <property type="entry name" value="ARS_like"/>
    <property type="match status" value="1"/>
</dbReference>
<feature type="domain" description="Sulfatase N-terminal" evidence="5">
    <location>
        <begin position="56"/>
        <end position="357"/>
    </location>
</feature>
<dbReference type="PATRIC" id="fig|991778.3.peg.1908"/>
<evidence type="ECO:0000256" key="1">
    <source>
        <dbReference type="ARBA" id="ARBA00008779"/>
    </source>
</evidence>
<dbReference type="AlphaFoldDB" id="F2AQ31"/>
<accession>F2AQ31</accession>
<proteinExistence type="inferred from homology"/>
<dbReference type="GO" id="GO:0046872">
    <property type="term" value="F:metal ion binding"/>
    <property type="evidence" value="ECO:0007669"/>
    <property type="project" value="UniProtKB-KW"/>
</dbReference>
<evidence type="ECO:0000313" key="7">
    <source>
        <dbReference type="Proteomes" id="UP000006222"/>
    </source>
</evidence>
<sequence>MDSYPTTIKKPSMKFSPFVAAILILLSLNECHGQAPAVQDGDANAKSGSDATSRRPNVIVILADDLAVGDLAGGDGSPTRTPNLDRFASESIQFSQAYSGSCVCAPARAALLTGRYPHRTGVVTLNMNKYPEMTRLRRDETMIADVLKDAGYATGLVGKWHTGRGDGFHPLDRGFDVFEGFFGSDDVGYFRYPFSEQRQISDVDESYLTDDLNRRAIEFVRRHHEHPFFLHLAHYAPHRPLEAPSEVIARYRDQGFDESTATIYAMIEVMDRGIGELLSEIDDLGLSEDTIVLFASDNGPDPLTGERFNRELRGTKYQVNEGGIRVPLFVRWSKRLAPGQRDQMVTFVDLMPTILDLCRVDVSMLNRLDGESFVPVLKNASIAHSTMRFWQWNRASPNYTHNAAVRHRRYKLVRPYVTRGAKLKDSTEPSVLFDLQNDPTESRDVSKQYPDIAERMSRELDRWSASVETDRLRPVKIPRDVQ</sequence>
<evidence type="ECO:0000259" key="5">
    <source>
        <dbReference type="Pfam" id="PF00884"/>
    </source>
</evidence>
<comment type="similarity">
    <text evidence="1">Belongs to the sulfatase family.</text>
</comment>
<evidence type="ECO:0000256" key="4">
    <source>
        <dbReference type="ARBA" id="ARBA00022837"/>
    </source>
</evidence>
<dbReference type="Gene3D" id="3.40.720.10">
    <property type="entry name" value="Alkaline Phosphatase, subunit A"/>
    <property type="match status" value="1"/>
</dbReference>
<evidence type="ECO:0000313" key="6">
    <source>
        <dbReference type="EMBL" id="EGF28229.1"/>
    </source>
</evidence>
<dbReference type="GO" id="GO:0004065">
    <property type="term" value="F:arylsulfatase activity"/>
    <property type="evidence" value="ECO:0007669"/>
    <property type="project" value="TreeGrafter"/>
</dbReference>
<dbReference type="InterPro" id="IPR017850">
    <property type="entry name" value="Alkaline_phosphatase_core_sf"/>
</dbReference>
<keyword evidence="2" id="KW-0479">Metal-binding</keyword>
<reference evidence="6 7" key="1">
    <citation type="journal article" date="2013" name="Mar. Genomics">
        <title>Expression of sulfatases in Rhodopirellula baltica and the diversity of sulfatases in the genus Rhodopirellula.</title>
        <authorList>
            <person name="Wegner C.E."/>
            <person name="Richter-Heitmann T."/>
            <person name="Klindworth A."/>
            <person name="Klockow C."/>
            <person name="Richter M."/>
            <person name="Achstetter T."/>
            <person name="Glockner F.O."/>
            <person name="Harder J."/>
        </authorList>
    </citation>
    <scope>NUCLEOTIDE SEQUENCE [LARGE SCALE GENOMIC DNA]</scope>
    <source>
        <strain evidence="6 7">WH47</strain>
    </source>
</reference>
<dbReference type="PANTHER" id="PTHR42693">
    <property type="entry name" value="ARYLSULFATASE FAMILY MEMBER"/>
    <property type="match status" value="1"/>
</dbReference>
<keyword evidence="4" id="KW-0106">Calcium</keyword>
<organism evidence="6 7">
    <name type="scientific">Rhodopirellula baltica WH47</name>
    <dbReference type="NCBI Taxonomy" id="991778"/>
    <lineage>
        <taxon>Bacteria</taxon>
        <taxon>Pseudomonadati</taxon>
        <taxon>Planctomycetota</taxon>
        <taxon>Planctomycetia</taxon>
        <taxon>Pirellulales</taxon>
        <taxon>Pirellulaceae</taxon>
        <taxon>Rhodopirellula</taxon>
    </lineage>
</organism>
<evidence type="ECO:0000256" key="2">
    <source>
        <dbReference type="ARBA" id="ARBA00022723"/>
    </source>
</evidence>
<dbReference type="SUPFAM" id="SSF53649">
    <property type="entry name" value="Alkaline phosphatase-like"/>
    <property type="match status" value="1"/>
</dbReference>
<dbReference type="Gene3D" id="3.30.1120.10">
    <property type="match status" value="1"/>
</dbReference>